<dbReference type="GO" id="GO:0015074">
    <property type="term" value="P:DNA integration"/>
    <property type="evidence" value="ECO:0007669"/>
    <property type="project" value="InterPro"/>
</dbReference>
<dbReference type="SUPFAM" id="SSF53098">
    <property type="entry name" value="Ribonuclease H-like"/>
    <property type="match status" value="1"/>
</dbReference>
<feature type="region of interest" description="Disordered" evidence="2">
    <location>
        <begin position="347"/>
        <end position="370"/>
    </location>
</feature>
<dbReference type="InterPro" id="IPR043128">
    <property type="entry name" value="Rev_trsase/Diguanyl_cyclase"/>
</dbReference>
<dbReference type="Pfam" id="PF03564">
    <property type="entry name" value="DUF1759"/>
    <property type="match status" value="1"/>
</dbReference>
<dbReference type="Gene3D" id="3.30.70.270">
    <property type="match status" value="1"/>
</dbReference>
<dbReference type="InterPro" id="IPR036397">
    <property type="entry name" value="RNaseH_sf"/>
</dbReference>
<feature type="region of interest" description="Disordered" evidence="2">
    <location>
        <begin position="430"/>
        <end position="478"/>
    </location>
</feature>
<evidence type="ECO:0000256" key="2">
    <source>
        <dbReference type="SAM" id="MobiDB-lite"/>
    </source>
</evidence>
<keyword evidence="1" id="KW-0479">Metal-binding</keyword>
<sequence>MAPTLKALKGRLTKMGKVLEERVRDTEPLLAWEIPTLQNENETIDHLKLKRVLFSERLNTLTEELATLHSLAEAFDQTFEALTTEQQQNEQASHDDYLEAAWDLETKAKTVQERLREKVAEINMRVECLVSIQQQREREREDERRMRDRPSGEATPVSTSSTFMQTVLPRLTLPKFSGKRQEWDMFWALFKTNIDEQPISSMMKYNYLLQALTGEARQVAGRYQLIEENYNIVVNALRQKYGRDSSIVEELLAEFETCKASGPSTRQQIALLDHIAAIVQQLSSKGENTNTKLFLNSVLRKFDSQTQTKALERRESLTDMSEWTWSKLYTHLSEILEVRDKVERAQEALNQKPQIPSLSPPQPKTSTGRPISQCIYCKGTSHRSAECRKVPESERKAFLVRNQLCINCGRANHRVTDCRSEGCRRCSQKHHSSYPCRSSQAGTIPSTQQTQSRAFVPREQSRPQQTHTQPQPRLQPTTGQARFRGTWQNTPRQASQNIVTSEEEQQLETLESNVNHIANTNHSPKTLLLTGTATILSPGGPKQVKVLMDTGSELSFIDEKLVNDLNLPITGTAKLRLKTFGSDTPLDKEHRIVKVTLLDKEGGAHNYEVFDSTIITSTTSKTHLTKEDWDYVSQNHLVLANGADNESPQLLIGCDHLWELVEGKNCKLPSGLHLITTKFGCMVSGRMSNVEAQTPAPQQTMLTQNDMDTWDRYWSIESSGTNEYTGPEKDEKRMLDEKILRRFKETVVKKPDGYYVRLPWKENFNTLPENKEMAIARLRSLLKQYPPEQLAEIGNTFREQLQQGIIEEIPRTNRLSTRGKTIHYLSYHVVYTPEKKTTPKRIVFDASAHPKGRPALNDVLHQGPLMLPNICGVLMRFRIGTIATIADIEKAFLQVRLHESDRDATRFLWVRDLTQPPSENNLVVYRFTRVTFGLNSSPFLLAATIHFHLESSPFNSTIAEQLKDNLYVDNLVMTAESREEAMKQYKETKEIFNSLEMNMREFTSSDETVRNHFDEKDRSSSLQVKVLGIGWKANTDTLTIKCTIRSVKKITKRNVLHINASIFDPLGWLTPLTIWSKVFFQSLWNKGYNWDQPLREEDAEQWKKLCDSIAGFQKELPRKLVKKYSEQNLFIFTDASTMATAACVYIGNNGVQQLLIAKTKLPSIKGAHTIPKLEMNALTIGARLARTTYTELKKIVTISNIYLFTDSEITLNWVKNKETAKEKGVLVSNRVKEIYNIAKALSDQGIRVKLGYVNTRENPADCATRGLSSEEFKHHFWWEGPEFIRLAENRWPLETKIFPLNDETVESLQVNLVSSITPSLEKCSSLTSAKRRMAWVLKFIHNTSRNLPSETKQRISKKVAKFGEPIEGAITATDMRNAQHVITLLHQSQYSEAITSATHRKLNLKQDEDGIWRCWGRLGKSFLPFGAKNPIFIAPNSHLAQLIILQAHGQLHRSTSNTIAEVRRKFWIPKLRQQVKMMLRKCVPCQRFNNLPFRYPPMSDLPTTRVVQARPFCHIGLDLFGPLKTKVAGERQRKTYGCIFTCMTTRMIHLELMKDASVGSFLNAIRRFIARRGVPKSITSDNAPTFILAGHIMKETPTDPDEEIQSFMAKTHIHWHTITPYAPWQGGFYERLIKDIKRSMQKALGKQSVDEDTLSTILTEVESCLNSRPLTYQEDDIRDIVPLRPIDFLQNHLTLTHEIATEGVDTQDPDYHTPAETAQIRTRFEAVSALKKSCEIVNKFWKAWNDSYLTSLREQHQKYLSQGRSTPLIPKLGQVILLQESLQPRNKWKLGRITAIPQTQEGAIRQVEVTLANKTVLKRPVNILVPLEIPDESQCITLSNPANLGSRNHSPQSSPEVRPLARQTDIESSRGNELNTPENAPLVEDMPENSPIRSRTRSGAPENSRYNFRRRPSQGYCPYNDNEYEVYTISCSQIQEKQICHFRMHTSEAATQFLQSLNGAVKALFEERELQRRLERIYDDITENIAYVQSAENNYNSVRQWLANNPHDSHLKRIHETISETVTSLNVTKQRMLADLHFGHILWEVYRLLIEAGAAKQSRRIRFEEKERSAERPNSHAVNTELLQREIEHIDQLLAEIQKLKVDYYVDTAPDNALLDKLTHMEHLLEARQSSCDHTTVNSRLDQVQEQLNAFMNSTQATLARIARQQQEDTEKLFQAQLRTLVQIKDIATQPQQDGITEWIYHEQTPATSETIESEPLNVANARRRLKELETVQDRSFSRRKTLLFRREDTILVCTFCCSVGDNDTETGLLEIDKLVANTSKEFSLIIST</sequence>
<dbReference type="EMBL" id="JARK01001355">
    <property type="protein sequence ID" value="EYC21415.1"/>
    <property type="molecule type" value="Genomic_DNA"/>
</dbReference>
<dbReference type="InterPro" id="IPR001584">
    <property type="entry name" value="Integrase_cat-core"/>
</dbReference>
<dbReference type="InterPro" id="IPR043502">
    <property type="entry name" value="DNA/RNA_pol_sf"/>
</dbReference>
<keyword evidence="6" id="KW-1185">Reference proteome</keyword>
<dbReference type="InterPro" id="IPR005312">
    <property type="entry name" value="DUF1759"/>
</dbReference>
<feature type="domain" description="CCHC-type" evidence="3">
    <location>
        <begin position="405"/>
        <end position="420"/>
    </location>
</feature>
<protein>
    <recommendedName>
        <fullName evidence="7">Integrase catalytic domain-containing protein</fullName>
    </recommendedName>
</protein>
<feature type="region of interest" description="Disordered" evidence="2">
    <location>
        <begin position="137"/>
        <end position="161"/>
    </location>
</feature>
<feature type="compositionally biased region" description="Polar residues" evidence="2">
    <location>
        <begin position="348"/>
        <end position="357"/>
    </location>
</feature>
<evidence type="ECO:0000313" key="6">
    <source>
        <dbReference type="Proteomes" id="UP000024635"/>
    </source>
</evidence>
<dbReference type="InterPro" id="IPR041588">
    <property type="entry name" value="Integrase_H2C2"/>
</dbReference>
<dbReference type="Pfam" id="PF05380">
    <property type="entry name" value="Peptidase_A17"/>
    <property type="match status" value="1"/>
</dbReference>
<reference evidence="6" key="1">
    <citation type="journal article" date="2015" name="Nat. Genet.">
        <title>The genome and transcriptome of the zoonotic hookworm Ancylostoma ceylanicum identify infection-specific gene families.</title>
        <authorList>
            <person name="Schwarz E.M."/>
            <person name="Hu Y."/>
            <person name="Antoshechkin I."/>
            <person name="Miller M.M."/>
            <person name="Sternberg P.W."/>
            <person name="Aroian R.V."/>
        </authorList>
    </citation>
    <scope>NUCLEOTIDE SEQUENCE</scope>
    <source>
        <strain evidence="6">HY135</strain>
    </source>
</reference>
<feature type="region of interest" description="Disordered" evidence="2">
    <location>
        <begin position="1840"/>
        <end position="1909"/>
    </location>
</feature>
<dbReference type="SMART" id="SM00343">
    <property type="entry name" value="ZnF_C2HC"/>
    <property type="match status" value="3"/>
</dbReference>
<evidence type="ECO:0000256" key="1">
    <source>
        <dbReference type="PROSITE-ProRule" id="PRU00047"/>
    </source>
</evidence>
<accession>A0A016V1T1</accession>
<feature type="domain" description="Integrase catalytic" evidence="4">
    <location>
        <begin position="1507"/>
        <end position="1693"/>
    </location>
</feature>
<dbReference type="PANTHER" id="PTHR47331:SF1">
    <property type="entry name" value="GAG-LIKE PROTEIN"/>
    <property type="match status" value="1"/>
</dbReference>
<dbReference type="GO" id="GO:0042575">
    <property type="term" value="C:DNA polymerase complex"/>
    <property type="evidence" value="ECO:0007669"/>
    <property type="project" value="UniProtKB-ARBA"/>
</dbReference>
<dbReference type="Gene3D" id="3.30.420.10">
    <property type="entry name" value="Ribonuclease H-like superfamily/Ribonuclease H"/>
    <property type="match status" value="1"/>
</dbReference>
<dbReference type="InterPro" id="IPR000477">
    <property type="entry name" value="RT_dom"/>
</dbReference>
<evidence type="ECO:0000259" key="4">
    <source>
        <dbReference type="PROSITE" id="PS50994"/>
    </source>
</evidence>
<gene>
    <name evidence="5" type="primary">Acey_s0019.g3807</name>
    <name evidence="5" type="ORF">Y032_0019g3807</name>
</gene>
<dbReference type="Gene3D" id="3.10.10.10">
    <property type="entry name" value="HIV Type 1 Reverse Transcriptase, subunit A, domain 1"/>
    <property type="match status" value="1"/>
</dbReference>
<dbReference type="InterPro" id="IPR001878">
    <property type="entry name" value="Znf_CCHC"/>
</dbReference>
<feature type="compositionally biased region" description="Basic and acidic residues" evidence="2">
    <location>
        <begin position="137"/>
        <end position="151"/>
    </location>
</feature>
<dbReference type="STRING" id="53326.A0A016V1T1"/>
<dbReference type="PROSITE" id="PS50158">
    <property type="entry name" value="ZF_CCHC"/>
    <property type="match status" value="1"/>
</dbReference>
<dbReference type="InterPro" id="IPR040676">
    <property type="entry name" value="DUF5641"/>
</dbReference>
<keyword evidence="1" id="KW-0862">Zinc</keyword>
<dbReference type="Pfam" id="PF18701">
    <property type="entry name" value="DUF5641"/>
    <property type="match status" value="1"/>
</dbReference>
<dbReference type="Gene3D" id="1.10.340.70">
    <property type="match status" value="1"/>
</dbReference>
<dbReference type="Pfam" id="PF00078">
    <property type="entry name" value="RVT_1"/>
    <property type="match status" value="1"/>
</dbReference>
<feature type="compositionally biased region" description="Polar residues" evidence="2">
    <location>
        <begin position="435"/>
        <end position="453"/>
    </location>
</feature>
<evidence type="ECO:0000259" key="3">
    <source>
        <dbReference type="PROSITE" id="PS50158"/>
    </source>
</evidence>
<dbReference type="GO" id="GO:0008270">
    <property type="term" value="F:zinc ion binding"/>
    <property type="evidence" value="ECO:0007669"/>
    <property type="project" value="UniProtKB-KW"/>
</dbReference>
<name>A0A016V1T1_9BILA</name>
<evidence type="ECO:0000313" key="5">
    <source>
        <dbReference type="EMBL" id="EYC21415.1"/>
    </source>
</evidence>
<dbReference type="SUPFAM" id="SSF56672">
    <property type="entry name" value="DNA/RNA polymerases"/>
    <property type="match status" value="1"/>
</dbReference>
<dbReference type="CDD" id="cd01644">
    <property type="entry name" value="RT_pepA17"/>
    <property type="match status" value="1"/>
</dbReference>
<dbReference type="Proteomes" id="UP000024635">
    <property type="component" value="Unassembled WGS sequence"/>
</dbReference>
<feature type="compositionally biased region" description="Polar residues" evidence="2">
    <location>
        <begin position="1840"/>
        <end position="1855"/>
    </location>
</feature>
<organism evidence="5 6">
    <name type="scientific">Ancylostoma ceylanicum</name>
    <dbReference type="NCBI Taxonomy" id="53326"/>
    <lineage>
        <taxon>Eukaryota</taxon>
        <taxon>Metazoa</taxon>
        <taxon>Ecdysozoa</taxon>
        <taxon>Nematoda</taxon>
        <taxon>Chromadorea</taxon>
        <taxon>Rhabditida</taxon>
        <taxon>Rhabditina</taxon>
        <taxon>Rhabditomorpha</taxon>
        <taxon>Strongyloidea</taxon>
        <taxon>Ancylostomatidae</taxon>
        <taxon>Ancylostomatinae</taxon>
        <taxon>Ancylostoma</taxon>
    </lineage>
</organism>
<dbReference type="OrthoDB" id="8033604at2759"/>
<dbReference type="PROSITE" id="PS50994">
    <property type="entry name" value="INTEGRASE"/>
    <property type="match status" value="1"/>
</dbReference>
<comment type="caution">
    <text evidence="5">The sequence shown here is derived from an EMBL/GenBank/DDBJ whole genome shotgun (WGS) entry which is preliminary data.</text>
</comment>
<keyword evidence="1" id="KW-0863">Zinc-finger</keyword>
<dbReference type="InterPro" id="IPR012337">
    <property type="entry name" value="RNaseH-like_sf"/>
</dbReference>
<dbReference type="PANTHER" id="PTHR47331">
    <property type="entry name" value="PHD-TYPE DOMAIN-CONTAINING PROTEIN"/>
    <property type="match status" value="1"/>
</dbReference>
<proteinExistence type="predicted"/>
<dbReference type="Pfam" id="PF17921">
    <property type="entry name" value="Integrase_H2C2"/>
    <property type="match status" value="1"/>
</dbReference>
<feature type="compositionally biased region" description="Low complexity" evidence="2">
    <location>
        <begin position="462"/>
        <end position="478"/>
    </location>
</feature>
<dbReference type="GO" id="GO:0003676">
    <property type="term" value="F:nucleic acid binding"/>
    <property type="evidence" value="ECO:0007669"/>
    <property type="project" value="InterPro"/>
</dbReference>
<dbReference type="InterPro" id="IPR008042">
    <property type="entry name" value="Retrotrans_Pao"/>
</dbReference>
<evidence type="ECO:0008006" key="7">
    <source>
        <dbReference type="Google" id="ProtNLM"/>
    </source>
</evidence>